<sequence length="482" mass="55669">MPGAIEDSHVKSSDYYNYYEWNKRQKPAPALMDCKGCKRAISLSTTSARRHLISKHHSEYVKLVEEKLRKANASIGIASYLAPSKDIFEDKLLKLASLSTMSCNLLVSPKFCDLINYISPKTSSYNYFSDSEDDDLIYTSVECYKRFYCLAHQVNIILESISMDITAIKVLLTLLKNIKRVPLANEKLKQLTLKRVKLPGPTRWGHTIMIMGNCLIDKVYHIQVASEFMFKSPSTAQWRIIEEYTKATSHIFKTLNIIQGDSISSKAYGLIQNMYYQLNSLSLNENSFAKLGLEECKKRLNKYTDIDDKDFDICVMVSCFFDPTVTYLLEKEDAQKVIEFCIQNYDTNAWQLSNVSNPSPEIDTFSSNEFSFFELKRLETQRGLVITDPISSQTNNILHLYYEDFKHYKKDNLPAIEFWNTTVKYIALKIIALQYINFPVSSVAIERAFSSAKFCTSNVRNRTKEKLLNDKLLVYLNKKHFY</sequence>
<evidence type="ECO:0000313" key="2">
    <source>
        <dbReference type="WBParaSite" id="RSKR_0000304100.1"/>
    </source>
</evidence>
<organism evidence="1 2">
    <name type="scientific">Rhabditophanes sp. KR3021</name>
    <dbReference type="NCBI Taxonomy" id="114890"/>
    <lineage>
        <taxon>Eukaryota</taxon>
        <taxon>Metazoa</taxon>
        <taxon>Ecdysozoa</taxon>
        <taxon>Nematoda</taxon>
        <taxon>Chromadorea</taxon>
        <taxon>Rhabditida</taxon>
        <taxon>Tylenchina</taxon>
        <taxon>Panagrolaimomorpha</taxon>
        <taxon>Strongyloidoidea</taxon>
        <taxon>Alloionematidae</taxon>
        <taxon>Rhabditophanes</taxon>
    </lineage>
</organism>
<dbReference type="Proteomes" id="UP000095286">
    <property type="component" value="Unplaced"/>
</dbReference>
<dbReference type="WBParaSite" id="RSKR_0000304100.1">
    <property type="protein sequence ID" value="RSKR_0000304100.1"/>
    <property type="gene ID" value="RSKR_0000304100"/>
</dbReference>
<reference evidence="2" key="1">
    <citation type="submission" date="2016-11" db="UniProtKB">
        <authorList>
            <consortium name="WormBaseParasite"/>
        </authorList>
    </citation>
    <scope>IDENTIFICATION</scope>
    <source>
        <strain evidence="2">KR3021</strain>
    </source>
</reference>
<evidence type="ECO:0000313" key="1">
    <source>
        <dbReference type="Proteomes" id="UP000095286"/>
    </source>
</evidence>
<accession>A0AC35TPQ5</accession>
<protein>
    <submittedName>
        <fullName evidence="2">Dimer_Tnp_hAT domain-containing protein</fullName>
    </submittedName>
</protein>
<name>A0AC35TPQ5_9BILA</name>
<proteinExistence type="predicted"/>